<reference evidence="2 3" key="1">
    <citation type="journal article" date="2025" name="Microbiol. Resour. Announc.">
        <title>Draft genome sequences for Neonectria magnoliae and Neonectria punicea, canker pathogens of Liriodendron tulipifera and Acer saccharum in West Virginia.</title>
        <authorList>
            <person name="Petronek H.M."/>
            <person name="Kasson M.T."/>
            <person name="Metheny A.M."/>
            <person name="Stauder C.M."/>
            <person name="Lovett B."/>
            <person name="Lynch S.C."/>
            <person name="Garnas J.R."/>
            <person name="Kasson L.R."/>
            <person name="Stajich J.E."/>
        </authorList>
    </citation>
    <scope>NUCLEOTIDE SEQUENCE [LARGE SCALE GENOMIC DNA]</scope>
    <source>
        <strain evidence="2 3">NRRL 64651</strain>
    </source>
</reference>
<name>A0ABR1H9T7_9HYPO</name>
<comment type="caution">
    <text evidence="2">The sequence shown here is derived from an EMBL/GenBank/DDBJ whole genome shotgun (WGS) entry which is preliminary data.</text>
</comment>
<proteinExistence type="predicted"/>
<evidence type="ECO:0000313" key="2">
    <source>
        <dbReference type="EMBL" id="KAK7417895.1"/>
    </source>
</evidence>
<sequence length="128" mass="14899">MSKQTVTKTMAPEGGQDGQDVWDEARLEEAMQRLKLLHIKVRELRDTIPRMIDPLIQKQPSPDVMFAAFMKSVNDEQASVSQFTELMRDDISKEVFAQADKSRDQQPMGITPWRHKDHPDWFRMDSKP</sequence>
<keyword evidence="3" id="KW-1185">Reference proteome</keyword>
<feature type="region of interest" description="Disordered" evidence="1">
    <location>
        <begin position="97"/>
        <end position="128"/>
    </location>
</feature>
<evidence type="ECO:0000256" key="1">
    <source>
        <dbReference type="SAM" id="MobiDB-lite"/>
    </source>
</evidence>
<gene>
    <name evidence="2" type="ORF">QQZ08_011476</name>
</gene>
<dbReference type="EMBL" id="JAZAVK010000177">
    <property type="protein sequence ID" value="KAK7417895.1"/>
    <property type="molecule type" value="Genomic_DNA"/>
</dbReference>
<feature type="region of interest" description="Disordered" evidence="1">
    <location>
        <begin position="1"/>
        <end position="20"/>
    </location>
</feature>
<dbReference type="Proteomes" id="UP001498421">
    <property type="component" value="Unassembled WGS sequence"/>
</dbReference>
<feature type="compositionally biased region" description="Basic and acidic residues" evidence="1">
    <location>
        <begin position="117"/>
        <end position="128"/>
    </location>
</feature>
<accession>A0ABR1H9T7</accession>
<protein>
    <submittedName>
        <fullName evidence="2">Uncharacterized protein</fullName>
    </submittedName>
</protein>
<organism evidence="2 3">
    <name type="scientific">Neonectria magnoliae</name>
    <dbReference type="NCBI Taxonomy" id="2732573"/>
    <lineage>
        <taxon>Eukaryota</taxon>
        <taxon>Fungi</taxon>
        <taxon>Dikarya</taxon>
        <taxon>Ascomycota</taxon>
        <taxon>Pezizomycotina</taxon>
        <taxon>Sordariomycetes</taxon>
        <taxon>Hypocreomycetidae</taxon>
        <taxon>Hypocreales</taxon>
        <taxon>Nectriaceae</taxon>
        <taxon>Neonectria</taxon>
    </lineage>
</organism>
<evidence type="ECO:0000313" key="3">
    <source>
        <dbReference type="Proteomes" id="UP001498421"/>
    </source>
</evidence>